<accession>A0A427APJ2</accession>
<dbReference type="EMBL" id="AMZH03001749">
    <property type="protein sequence ID" value="RRT78147.1"/>
    <property type="molecule type" value="Genomic_DNA"/>
</dbReference>
<reference evidence="2 3" key="1">
    <citation type="journal article" date="2014" name="Agronomy (Basel)">
        <title>A Draft Genome Sequence for Ensete ventricosum, the Drought-Tolerant Tree Against Hunger.</title>
        <authorList>
            <person name="Harrison J."/>
            <person name="Moore K.A."/>
            <person name="Paszkiewicz K."/>
            <person name="Jones T."/>
            <person name="Grant M."/>
            <person name="Ambacheew D."/>
            <person name="Muzemil S."/>
            <person name="Studholme D.J."/>
        </authorList>
    </citation>
    <scope>NUCLEOTIDE SEQUENCE [LARGE SCALE GENOMIC DNA]</scope>
</reference>
<name>A0A427APJ2_ENSVE</name>
<protein>
    <submittedName>
        <fullName evidence="2">Uncharacterized protein</fullName>
    </submittedName>
</protein>
<gene>
    <name evidence="2" type="ORF">B296_00006368</name>
</gene>
<proteinExistence type="predicted"/>
<evidence type="ECO:0000256" key="1">
    <source>
        <dbReference type="SAM" id="MobiDB-lite"/>
    </source>
</evidence>
<comment type="caution">
    <text evidence="2">The sequence shown here is derived from an EMBL/GenBank/DDBJ whole genome shotgun (WGS) entry which is preliminary data.</text>
</comment>
<evidence type="ECO:0000313" key="3">
    <source>
        <dbReference type="Proteomes" id="UP000287651"/>
    </source>
</evidence>
<evidence type="ECO:0000313" key="2">
    <source>
        <dbReference type="EMBL" id="RRT78147.1"/>
    </source>
</evidence>
<sequence length="263" mass="27994">MVRTIAFLPANPSFPDPLLRSFNTHSSFTYDDGSDVDPPAGAGRNRKLTGFIEPSRAACRGNDPLISRVIMGPSYCDVIRGQATRLPMGPGHPPPVGILHVVSNVGFSFPSAAARLNELLGPQVNKAGGSAGARRNGICGDGVTRDGGIGSRTGTGRRESAASQSRPSVRRTTGCWRACASRAGGIFPSRTHCGVIFCCLLSSRLLFLFPLPPFSLPPKSKEREGSLIPCRFVLCPLFFTSFVAFHHSSESAAANHAPFLLMK</sequence>
<dbReference type="AlphaFoldDB" id="A0A427APJ2"/>
<organism evidence="2 3">
    <name type="scientific">Ensete ventricosum</name>
    <name type="common">Abyssinian banana</name>
    <name type="synonym">Musa ensete</name>
    <dbReference type="NCBI Taxonomy" id="4639"/>
    <lineage>
        <taxon>Eukaryota</taxon>
        <taxon>Viridiplantae</taxon>
        <taxon>Streptophyta</taxon>
        <taxon>Embryophyta</taxon>
        <taxon>Tracheophyta</taxon>
        <taxon>Spermatophyta</taxon>
        <taxon>Magnoliopsida</taxon>
        <taxon>Liliopsida</taxon>
        <taxon>Zingiberales</taxon>
        <taxon>Musaceae</taxon>
        <taxon>Ensete</taxon>
    </lineage>
</organism>
<dbReference type="Proteomes" id="UP000287651">
    <property type="component" value="Unassembled WGS sequence"/>
</dbReference>
<feature type="region of interest" description="Disordered" evidence="1">
    <location>
        <begin position="144"/>
        <end position="166"/>
    </location>
</feature>